<accession>A0A371FHK9</accession>
<dbReference type="Proteomes" id="UP000257109">
    <property type="component" value="Unassembled WGS sequence"/>
</dbReference>
<name>A0A371FHK9_MUCPR</name>
<dbReference type="AlphaFoldDB" id="A0A371FHK9"/>
<sequence length="177" mass="20796">MIGLPIDSREQKLDQNEVEERKKKQKEKKERKNKGEKRKKDVMSKATMCLKDSKRLTKKKDEKQMLESFLDVYSKDIPHRLPPIKGREHQIDFNMGAILPNRATYRANTKESIEIFPCVVPVILVSKKDGSWRMCMDCRSINAITDGYRHLIHHLENLLDELHSKIVLCSGYYEIRI</sequence>
<dbReference type="PANTHER" id="PTHR35046">
    <property type="entry name" value="ZINC KNUCKLE (CCHC-TYPE) FAMILY PROTEIN"/>
    <property type="match status" value="1"/>
</dbReference>
<dbReference type="InterPro" id="IPR043128">
    <property type="entry name" value="Rev_trsase/Diguanyl_cyclase"/>
</dbReference>
<gene>
    <name evidence="2" type="ORF">CR513_42256</name>
</gene>
<reference evidence="2" key="1">
    <citation type="submission" date="2018-05" db="EMBL/GenBank/DDBJ databases">
        <title>Draft genome of Mucuna pruriens seed.</title>
        <authorList>
            <person name="Nnadi N.E."/>
            <person name="Vos R."/>
            <person name="Hasami M.H."/>
            <person name="Devisetty U.K."/>
            <person name="Aguiy J.C."/>
        </authorList>
    </citation>
    <scope>NUCLEOTIDE SEQUENCE [LARGE SCALE GENOMIC DNA]</scope>
    <source>
        <strain evidence="2">JCA_2017</strain>
    </source>
</reference>
<dbReference type="Gene3D" id="3.10.10.10">
    <property type="entry name" value="HIV Type 1 Reverse Transcriptase, subunit A, domain 1"/>
    <property type="match status" value="1"/>
</dbReference>
<feature type="compositionally biased region" description="Basic and acidic residues" evidence="1">
    <location>
        <begin position="7"/>
        <end position="30"/>
    </location>
</feature>
<dbReference type="EMBL" id="QJKJ01009133">
    <property type="protein sequence ID" value="RDX77603.1"/>
    <property type="molecule type" value="Genomic_DNA"/>
</dbReference>
<organism evidence="2 3">
    <name type="scientific">Mucuna pruriens</name>
    <name type="common">Velvet bean</name>
    <name type="synonym">Dolichos pruriens</name>
    <dbReference type="NCBI Taxonomy" id="157652"/>
    <lineage>
        <taxon>Eukaryota</taxon>
        <taxon>Viridiplantae</taxon>
        <taxon>Streptophyta</taxon>
        <taxon>Embryophyta</taxon>
        <taxon>Tracheophyta</taxon>
        <taxon>Spermatophyta</taxon>
        <taxon>Magnoliopsida</taxon>
        <taxon>eudicotyledons</taxon>
        <taxon>Gunneridae</taxon>
        <taxon>Pentapetalae</taxon>
        <taxon>rosids</taxon>
        <taxon>fabids</taxon>
        <taxon>Fabales</taxon>
        <taxon>Fabaceae</taxon>
        <taxon>Papilionoideae</taxon>
        <taxon>50 kb inversion clade</taxon>
        <taxon>NPAAA clade</taxon>
        <taxon>indigoferoid/millettioid clade</taxon>
        <taxon>Phaseoleae</taxon>
        <taxon>Mucuna</taxon>
    </lineage>
</organism>
<dbReference type="Gene3D" id="3.30.70.270">
    <property type="match status" value="1"/>
</dbReference>
<evidence type="ECO:0000313" key="3">
    <source>
        <dbReference type="Proteomes" id="UP000257109"/>
    </source>
</evidence>
<dbReference type="PANTHER" id="PTHR35046:SF9">
    <property type="entry name" value="RNA-DIRECTED DNA POLYMERASE"/>
    <property type="match status" value="1"/>
</dbReference>
<dbReference type="InterPro" id="IPR043502">
    <property type="entry name" value="DNA/RNA_pol_sf"/>
</dbReference>
<protein>
    <recommendedName>
        <fullName evidence="4">Transposon Ty3-I Gag-Pol polyprotein</fullName>
    </recommendedName>
</protein>
<proteinExistence type="predicted"/>
<evidence type="ECO:0000256" key="1">
    <source>
        <dbReference type="SAM" id="MobiDB-lite"/>
    </source>
</evidence>
<evidence type="ECO:0008006" key="4">
    <source>
        <dbReference type="Google" id="ProtNLM"/>
    </source>
</evidence>
<dbReference type="OrthoDB" id="1924993at2759"/>
<dbReference type="SUPFAM" id="SSF56672">
    <property type="entry name" value="DNA/RNA polymerases"/>
    <property type="match status" value="1"/>
</dbReference>
<feature type="region of interest" description="Disordered" evidence="1">
    <location>
        <begin position="1"/>
        <end position="44"/>
    </location>
</feature>
<comment type="caution">
    <text evidence="2">The sequence shown here is derived from an EMBL/GenBank/DDBJ whole genome shotgun (WGS) entry which is preliminary data.</text>
</comment>
<feature type="non-terminal residue" evidence="2">
    <location>
        <position position="1"/>
    </location>
</feature>
<evidence type="ECO:0000313" key="2">
    <source>
        <dbReference type="EMBL" id="RDX77603.1"/>
    </source>
</evidence>
<keyword evidence="3" id="KW-1185">Reference proteome</keyword>